<proteinExistence type="predicted"/>
<gene>
    <name evidence="2" type="ORF">PILCRDRAFT_8369</name>
</gene>
<dbReference type="InParanoid" id="A0A0C3FAN4"/>
<dbReference type="Proteomes" id="UP000054166">
    <property type="component" value="Unassembled WGS sequence"/>
</dbReference>
<reference evidence="2 3" key="1">
    <citation type="submission" date="2014-04" db="EMBL/GenBank/DDBJ databases">
        <authorList>
            <consortium name="DOE Joint Genome Institute"/>
            <person name="Kuo A."/>
            <person name="Tarkka M."/>
            <person name="Buscot F."/>
            <person name="Kohler A."/>
            <person name="Nagy L.G."/>
            <person name="Floudas D."/>
            <person name="Copeland A."/>
            <person name="Barry K.W."/>
            <person name="Cichocki N."/>
            <person name="Veneault-Fourrey C."/>
            <person name="LaButti K."/>
            <person name="Lindquist E.A."/>
            <person name="Lipzen A."/>
            <person name="Lundell T."/>
            <person name="Morin E."/>
            <person name="Murat C."/>
            <person name="Sun H."/>
            <person name="Tunlid A."/>
            <person name="Henrissat B."/>
            <person name="Grigoriev I.V."/>
            <person name="Hibbett D.S."/>
            <person name="Martin F."/>
            <person name="Nordberg H.P."/>
            <person name="Cantor M.N."/>
            <person name="Hua S.X."/>
        </authorList>
    </citation>
    <scope>NUCLEOTIDE SEQUENCE [LARGE SCALE GENOMIC DNA]</scope>
    <source>
        <strain evidence="2 3">F 1598</strain>
    </source>
</reference>
<dbReference type="HOGENOM" id="CLU_061607_2_0_1"/>
<evidence type="ECO:0000313" key="3">
    <source>
        <dbReference type="Proteomes" id="UP000054166"/>
    </source>
</evidence>
<feature type="coiled-coil region" evidence="1">
    <location>
        <begin position="150"/>
        <end position="177"/>
    </location>
</feature>
<dbReference type="AlphaFoldDB" id="A0A0C3FAN4"/>
<keyword evidence="1" id="KW-0175">Coiled coil</keyword>
<accession>A0A0C3FAN4</accession>
<organism evidence="2 3">
    <name type="scientific">Piloderma croceum (strain F 1598)</name>
    <dbReference type="NCBI Taxonomy" id="765440"/>
    <lineage>
        <taxon>Eukaryota</taxon>
        <taxon>Fungi</taxon>
        <taxon>Dikarya</taxon>
        <taxon>Basidiomycota</taxon>
        <taxon>Agaricomycotina</taxon>
        <taxon>Agaricomycetes</taxon>
        <taxon>Agaricomycetidae</taxon>
        <taxon>Atheliales</taxon>
        <taxon>Atheliaceae</taxon>
        <taxon>Piloderma</taxon>
    </lineage>
</organism>
<dbReference type="OrthoDB" id="3267810at2759"/>
<keyword evidence="3" id="KW-1185">Reference proteome</keyword>
<dbReference type="EMBL" id="KN832997">
    <property type="protein sequence ID" value="KIM81675.1"/>
    <property type="molecule type" value="Genomic_DNA"/>
</dbReference>
<reference evidence="3" key="2">
    <citation type="submission" date="2015-01" db="EMBL/GenBank/DDBJ databases">
        <title>Evolutionary Origins and Diversification of the Mycorrhizal Mutualists.</title>
        <authorList>
            <consortium name="DOE Joint Genome Institute"/>
            <consortium name="Mycorrhizal Genomics Consortium"/>
            <person name="Kohler A."/>
            <person name="Kuo A."/>
            <person name="Nagy L.G."/>
            <person name="Floudas D."/>
            <person name="Copeland A."/>
            <person name="Barry K.W."/>
            <person name="Cichocki N."/>
            <person name="Veneault-Fourrey C."/>
            <person name="LaButti K."/>
            <person name="Lindquist E.A."/>
            <person name="Lipzen A."/>
            <person name="Lundell T."/>
            <person name="Morin E."/>
            <person name="Murat C."/>
            <person name="Riley R."/>
            <person name="Ohm R."/>
            <person name="Sun H."/>
            <person name="Tunlid A."/>
            <person name="Henrissat B."/>
            <person name="Grigoriev I.V."/>
            <person name="Hibbett D.S."/>
            <person name="Martin F."/>
        </authorList>
    </citation>
    <scope>NUCLEOTIDE SEQUENCE [LARGE SCALE GENOMIC DNA]</scope>
    <source>
        <strain evidence="3">F 1598</strain>
    </source>
</reference>
<name>A0A0C3FAN4_PILCF</name>
<sequence>MEPIWILSGFYQESIRSLPGVHTLYQESIRSPSGSVGECNLQHEAHAQEESLKLHLIELQAANILNEAYCSRICGQLAHKEDKGKETKGKGKLVGNGLPCLLSGDVFYERVVDAEVGQRREEREKVVRKGLREQRAEVLAEWKKQQDTRKADVTMRRAQWEEEKEEWEAEKAAAKTAEQKFTKKKPALGKLLAVILRLPVVAVHNESSDNKDNARSDNNDE</sequence>
<evidence type="ECO:0000256" key="1">
    <source>
        <dbReference type="SAM" id="Coils"/>
    </source>
</evidence>
<evidence type="ECO:0000313" key="2">
    <source>
        <dbReference type="EMBL" id="KIM81675.1"/>
    </source>
</evidence>
<protein>
    <submittedName>
        <fullName evidence="2">Uncharacterized protein</fullName>
    </submittedName>
</protein>